<protein>
    <submittedName>
        <fullName evidence="1">Tetratricopeptide repeat protein</fullName>
    </submittedName>
</protein>
<dbReference type="EMBL" id="JBBHJY010000016">
    <property type="protein sequence ID" value="MEJ6012180.1"/>
    <property type="molecule type" value="Genomic_DNA"/>
</dbReference>
<proteinExistence type="predicted"/>
<dbReference type="SUPFAM" id="SSF48452">
    <property type="entry name" value="TPR-like"/>
    <property type="match status" value="1"/>
</dbReference>
<evidence type="ECO:0000313" key="1">
    <source>
        <dbReference type="EMBL" id="MEJ6012180.1"/>
    </source>
</evidence>
<dbReference type="Proteomes" id="UP001379235">
    <property type="component" value="Unassembled WGS sequence"/>
</dbReference>
<dbReference type="InterPro" id="IPR011990">
    <property type="entry name" value="TPR-like_helical_dom_sf"/>
</dbReference>
<sequence>MTRLTEFSAAPIAIIAATIAGGLVLPMPAFGQASADRTLSDVRVDSSGNCPVLTVNFNMRLQVLSSFPETHGRELHIRIQPLDSQIGPGGRESLRPPSALPGIASIQYEGDNPGGPVLSLFFAKDTAFAVEPGLQANSVIIRLSDLKAGACPSPREVSAPTLPAAAIPLVTADGSETARLIDSAEGAIRDGENDRAIQLLTNALAQPENANTPRALELLGLTREKKGQSVQAQAEYEEYLRRYPSGEGAERVRQRLAALSPAAAASTPALRQASGRAGGGKAWEWGVRGSFSQFYFRDQGRTSSDTFATNSTLGTEIDNSLNVNQLLTSADVTISSGNDRQQFQLRGAGSYTKNFGTSASVTTINNGGSQTTFRSKPGGGLKALTALYLDWSSSDFGSQVRVGRQTRNSQGVLGRFDGALIGWQARPKLRVNVVGGFPVQSSRQTWVMKERPFYGVSVDLGNKKSPIQTTFYYFDQHARGGFVDRRSVGFEGRYANKKFNAFTMIDYDVKFNRLNLGLASLSYNFPDSANLTLTADYRQSPLLTTTNATYGQILVSTGLPVLDLRDLKPFFTDPQIYQMAKDTTLTAKTVTLAYSRPLTKKLQANFDVSMTDTGGTVGVPPTADIIGVAPTPVTGKEYYYGAQLIGSGLFWDSDIFIVSGRYANTQRTNTWTADINARVPITNKFRLSPRLRYGERKEKLTQGDFSQFQPTLRMNWYPLRHGEVEVEFGGNFSRQRQIIAGNPMTTRESGYVLSAGYRLDF</sequence>
<accession>A0ABU8SE01</accession>
<comment type="caution">
    <text evidence="1">The sequence shown here is derived from an EMBL/GenBank/DDBJ whole genome shotgun (WGS) entry which is preliminary data.</text>
</comment>
<reference evidence="1 2" key="1">
    <citation type="submission" date="2024-03" db="EMBL/GenBank/DDBJ databases">
        <authorList>
            <person name="Jo J.-H."/>
        </authorList>
    </citation>
    <scope>NUCLEOTIDE SEQUENCE [LARGE SCALE GENOMIC DNA]</scope>
    <source>
        <strain evidence="1 2">AS3R-12</strain>
    </source>
</reference>
<dbReference type="SUPFAM" id="SSF56935">
    <property type="entry name" value="Porins"/>
    <property type="match status" value="1"/>
</dbReference>
<dbReference type="Gene3D" id="1.25.40.10">
    <property type="entry name" value="Tetratricopeptide repeat domain"/>
    <property type="match status" value="1"/>
</dbReference>
<keyword evidence="2" id="KW-1185">Reference proteome</keyword>
<dbReference type="RefSeq" id="WP_339970109.1">
    <property type="nucleotide sequence ID" value="NZ_JBBHJY010000016.1"/>
</dbReference>
<organism evidence="1 2">
    <name type="scientific">Novosphingobium aquae</name>
    <dbReference type="NCBI Taxonomy" id="3133435"/>
    <lineage>
        <taxon>Bacteria</taxon>
        <taxon>Pseudomonadati</taxon>
        <taxon>Pseudomonadota</taxon>
        <taxon>Alphaproteobacteria</taxon>
        <taxon>Sphingomonadales</taxon>
        <taxon>Sphingomonadaceae</taxon>
        <taxon>Novosphingobium</taxon>
    </lineage>
</organism>
<name>A0ABU8SE01_9SPHN</name>
<evidence type="ECO:0000313" key="2">
    <source>
        <dbReference type="Proteomes" id="UP001379235"/>
    </source>
</evidence>
<gene>
    <name evidence="1" type="ORF">WG900_19965</name>
</gene>